<dbReference type="AlphaFoldDB" id="A0A165KQA3"/>
<keyword evidence="2" id="KW-1185">Reference proteome</keyword>
<dbReference type="Gene3D" id="3.80.10.10">
    <property type="entry name" value="Ribonuclease Inhibitor"/>
    <property type="match status" value="1"/>
</dbReference>
<reference evidence="1 2" key="1">
    <citation type="journal article" date="2016" name="Mol. Biol. Evol.">
        <title>Comparative Genomics of Early-Diverging Mushroom-Forming Fungi Provides Insights into the Origins of Lignocellulose Decay Capabilities.</title>
        <authorList>
            <person name="Nagy L.G."/>
            <person name="Riley R."/>
            <person name="Tritt A."/>
            <person name="Adam C."/>
            <person name="Daum C."/>
            <person name="Floudas D."/>
            <person name="Sun H."/>
            <person name="Yadav J.S."/>
            <person name="Pangilinan J."/>
            <person name="Larsson K.H."/>
            <person name="Matsuura K."/>
            <person name="Barry K."/>
            <person name="Labutti K."/>
            <person name="Kuo R."/>
            <person name="Ohm R.A."/>
            <person name="Bhattacharya S.S."/>
            <person name="Shirouzu T."/>
            <person name="Yoshinaga Y."/>
            <person name="Martin F.M."/>
            <person name="Grigoriev I.V."/>
            <person name="Hibbett D.S."/>
        </authorList>
    </citation>
    <scope>NUCLEOTIDE SEQUENCE [LARGE SCALE GENOMIC DNA]</scope>
    <source>
        <strain evidence="1 2">L-15889</strain>
    </source>
</reference>
<dbReference type="EMBL" id="KV429184">
    <property type="protein sequence ID" value="KZT63445.1"/>
    <property type="molecule type" value="Genomic_DNA"/>
</dbReference>
<protein>
    <recommendedName>
        <fullName evidence="3">F-box domain-containing protein</fullName>
    </recommendedName>
</protein>
<accession>A0A165KQA3</accession>
<dbReference type="InterPro" id="IPR032675">
    <property type="entry name" value="LRR_dom_sf"/>
</dbReference>
<gene>
    <name evidence="1" type="ORF">DAEQUDRAFT_733820</name>
</gene>
<evidence type="ECO:0008006" key="3">
    <source>
        <dbReference type="Google" id="ProtNLM"/>
    </source>
</evidence>
<organism evidence="1 2">
    <name type="scientific">Daedalea quercina L-15889</name>
    <dbReference type="NCBI Taxonomy" id="1314783"/>
    <lineage>
        <taxon>Eukaryota</taxon>
        <taxon>Fungi</taxon>
        <taxon>Dikarya</taxon>
        <taxon>Basidiomycota</taxon>
        <taxon>Agaricomycotina</taxon>
        <taxon>Agaricomycetes</taxon>
        <taxon>Polyporales</taxon>
        <taxon>Fomitopsis</taxon>
    </lineage>
</organism>
<dbReference type="OrthoDB" id="10510737at2759"/>
<evidence type="ECO:0000313" key="1">
    <source>
        <dbReference type="EMBL" id="KZT63445.1"/>
    </source>
</evidence>
<name>A0A165KQA3_9APHY</name>
<proteinExistence type="predicted"/>
<dbReference type="SUPFAM" id="SSF52047">
    <property type="entry name" value="RNI-like"/>
    <property type="match status" value="1"/>
</dbReference>
<sequence>MQELRFLRVAEFKPSRLPISRLPALTHLEIMLHGPHEGLGSLLRQMRRLQSFSIIIAQSYLSTPVLEEMAAVIPYLPNLVALAIHGSVVTADIVLFCWSLRDCTRLRRMYWNHLFSPSELRIYLQAIAALPKLEIFHLSVAGDQLDACFIARLCRSLPQQLSVLSLYSPRTCPDDRSTFSGLWTYLTGLSFLNVQYSRCSKPSLTAQNVVCGSKALQLIGWDGQLHEVTRLGAELVVEPAWSEQKKLFFEVEDFGCECWNWMMRHLFL</sequence>
<evidence type="ECO:0000313" key="2">
    <source>
        <dbReference type="Proteomes" id="UP000076727"/>
    </source>
</evidence>
<dbReference type="Proteomes" id="UP000076727">
    <property type="component" value="Unassembled WGS sequence"/>
</dbReference>